<dbReference type="GO" id="GO:0016652">
    <property type="term" value="F:oxidoreductase activity, acting on NAD(P)H as acceptor"/>
    <property type="evidence" value="ECO:0007669"/>
    <property type="project" value="InterPro"/>
</dbReference>
<dbReference type="PIRSF" id="PIRSF000097">
    <property type="entry name" value="AKR"/>
    <property type="match status" value="1"/>
</dbReference>
<dbReference type="GO" id="GO:0042180">
    <property type="term" value="P:ketone metabolic process"/>
    <property type="evidence" value="ECO:0007669"/>
    <property type="project" value="UniProtKB-ARBA"/>
</dbReference>
<feature type="site" description="Lowers pKa of active site Tyr" evidence="9">
    <location>
        <position position="83"/>
    </location>
</feature>
<gene>
    <name evidence="11" type="primary">MPUL0F05510</name>
    <name evidence="11" type="ORF">METSCH_F05510</name>
</gene>
<dbReference type="InterPro" id="IPR018170">
    <property type="entry name" value="Aldo/ket_reductase_CS"/>
</dbReference>
<dbReference type="InterPro" id="IPR020471">
    <property type="entry name" value="AKR"/>
</dbReference>
<feature type="domain" description="NADP-dependent oxidoreductase" evidence="10">
    <location>
        <begin position="22"/>
        <end position="284"/>
    </location>
</feature>
<dbReference type="STRING" id="2163413.A0A4P6XXN6"/>
<dbReference type="InterPro" id="IPR023210">
    <property type="entry name" value="NADP_OxRdtase_dom"/>
</dbReference>
<evidence type="ECO:0000256" key="9">
    <source>
        <dbReference type="PIRSR" id="PIRSR000097-3"/>
    </source>
</evidence>
<keyword evidence="12" id="KW-1185">Reference proteome</keyword>
<dbReference type="Gene3D" id="3.20.20.100">
    <property type="entry name" value="NADP-dependent oxidoreductase domain"/>
    <property type="match status" value="1"/>
</dbReference>
<dbReference type="Proteomes" id="UP000292447">
    <property type="component" value="Chromosome VI"/>
</dbReference>
<dbReference type="InterPro" id="IPR044494">
    <property type="entry name" value="AKR3C2/3"/>
</dbReference>
<sequence length="306" mass="34151">MSLVGNQFQLADGQLIPAVAYGLGTKWFKWGQNELDENLVKLLKLAFANGFTHVDGAEIYGTDGELGEAMKSVDRSEIYISNKFLVGDASHQGVSPHGLPLDALKYQLSEKLKTDYVDLYLLHSPFVDEKVHGFTLAEAWKSMEQIVDLGLAKSIGVSNFAVEDLQEILKVARIKPVVNQIEFSAFLQNQTPGIVEFCQKNTILVTAYSPLGPITRTEPGESEFHALLSRLASVYDKTPEQVLLRWVLQRGILPVTTSSNETRIGQFVDIFNFNLTPAEVEEITVMGGKMPALRQWWVAEYSHFDK</sequence>
<dbReference type="InterPro" id="IPR036812">
    <property type="entry name" value="NAD(P)_OxRdtase_dom_sf"/>
</dbReference>
<evidence type="ECO:0000256" key="2">
    <source>
        <dbReference type="ARBA" id="ARBA00050878"/>
    </source>
</evidence>
<name>A0A4P6XXN6_9ASCO</name>
<feature type="active site" description="Proton donor" evidence="7">
    <location>
        <position position="60"/>
    </location>
</feature>
<evidence type="ECO:0000256" key="3">
    <source>
        <dbReference type="ARBA" id="ARBA00051098"/>
    </source>
</evidence>
<dbReference type="AlphaFoldDB" id="A0A4P6XXN6"/>
<evidence type="ECO:0000256" key="7">
    <source>
        <dbReference type="PIRSR" id="PIRSR000097-1"/>
    </source>
</evidence>
<accession>A0A4P6XXN6</accession>
<protein>
    <recommendedName>
        <fullName evidence="5">2-dehydropantolactone reductase</fullName>
        <ecNumber evidence="4">1.1.1.358</ecNumber>
    </recommendedName>
    <alternativeName>
        <fullName evidence="5">2-dehydropantolactone reductase</fullName>
    </alternativeName>
    <alternativeName>
        <fullName evidence="6">Ketopantoyl-lactone reductase</fullName>
    </alternativeName>
</protein>
<dbReference type="CDD" id="cd19120">
    <property type="entry name" value="AKR_AKR3C2-3"/>
    <property type="match status" value="1"/>
</dbReference>
<dbReference type="EC" id="1.1.1.358" evidence="4"/>
<dbReference type="PANTHER" id="PTHR11732">
    <property type="entry name" value="ALDO/KETO REDUCTASE"/>
    <property type="match status" value="1"/>
</dbReference>
<comment type="catalytic activity">
    <reaction evidence="2">
        <text>(R)-pantolactone + NADP(+) = 2-dehydropantolactone + NADPH + H(+)</text>
        <dbReference type="Rhea" id="RHEA:18981"/>
        <dbReference type="ChEBI" id="CHEBI:15378"/>
        <dbReference type="ChEBI" id="CHEBI:16719"/>
        <dbReference type="ChEBI" id="CHEBI:18395"/>
        <dbReference type="ChEBI" id="CHEBI:57783"/>
        <dbReference type="ChEBI" id="CHEBI:58349"/>
        <dbReference type="EC" id="1.1.1.358"/>
    </reaction>
</comment>
<reference evidence="12" key="1">
    <citation type="submission" date="2019-03" db="EMBL/GenBank/DDBJ databases">
        <title>Snf2 controls pulcherriminic acid biosynthesis and connects pigmentation and antifungal activity of the yeast Metschnikowia pulcherrima.</title>
        <authorList>
            <person name="Gore-Lloyd D."/>
            <person name="Sumann I."/>
            <person name="Brachmann A.O."/>
            <person name="Schneeberger K."/>
            <person name="Ortiz-Merino R.A."/>
            <person name="Moreno-Beltran M."/>
            <person name="Schlaefli M."/>
            <person name="Kirner P."/>
            <person name="Santos Kron A."/>
            <person name="Wolfe K.H."/>
            <person name="Piel J."/>
            <person name="Ahrens C.H."/>
            <person name="Henk D."/>
            <person name="Freimoser F.M."/>
        </authorList>
    </citation>
    <scope>NUCLEOTIDE SEQUENCE [LARGE SCALE GENOMIC DNA]</scope>
    <source>
        <strain evidence="12">APC 1.2</strain>
    </source>
</reference>
<dbReference type="PROSITE" id="PS00062">
    <property type="entry name" value="ALDOKETO_REDUCTASE_2"/>
    <property type="match status" value="1"/>
</dbReference>
<dbReference type="SUPFAM" id="SSF51430">
    <property type="entry name" value="NAD(P)-linked oxidoreductase"/>
    <property type="match status" value="1"/>
</dbReference>
<dbReference type="EMBL" id="CP034461">
    <property type="protein sequence ID" value="QBM90961.1"/>
    <property type="molecule type" value="Genomic_DNA"/>
</dbReference>
<evidence type="ECO:0000313" key="12">
    <source>
        <dbReference type="Proteomes" id="UP000292447"/>
    </source>
</evidence>
<evidence type="ECO:0000256" key="4">
    <source>
        <dbReference type="ARBA" id="ARBA00066965"/>
    </source>
</evidence>
<dbReference type="PRINTS" id="PR00069">
    <property type="entry name" value="ALDKETRDTASE"/>
</dbReference>
<comment type="catalytic activity">
    <reaction evidence="3">
        <text>isatin + NADPH + H(+) = 3-hydroxyindolin-2-one + NADP(+)</text>
        <dbReference type="Rhea" id="RHEA:68608"/>
        <dbReference type="ChEBI" id="CHEBI:15378"/>
        <dbReference type="ChEBI" id="CHEBI:27539"/>
        <dbReference type="ChEBI" id="CHEBI:28536"/>
        <dbReference type="ChEBI" id="CHEBI:57783"/>
        <dbReference type="ChEBI" id="CHEBI:58349"/>
    </reaction>
</comment>
<dbReference type="GO" id="GO:0047011">
    <property type="term" value="F:2-dehydropantolactone reductase (A-specific) activity"/>
    <property type="evidence" value="ECO:0007669"/>
    <property type="project" value="UniProtKB-ARBA"/>
</dbReference>
<organism evidence="11 12">
    <name type="scientific">Metschnikowia aff. pulcherrima</name>
    <dbReference type="NCBI Taxonomy" id="2163413"/>
    <lineage>
        <taxon>Eukaryota</taxon>
        <taxon>Fungi</taxon>
        <taxon>Dikarya</taxon>
        <taxon>Ascomycota</taxon>
        <taxon>Saccharomycotina</taxon>
        <taxon>Pichiomycetes</taxon>
        <taxon>Metschnikowiaceae</taxon>
        <taxon>Metschnikowia</taxon>
    </lineage>
</organism>
<evidence type="ECO:0000256" key="8">
    <source>
        <dbReference type="PIRSR" id="PIRSR000097-2"/>
    </source>
</evidence>
<proteinExistence type="predicted"/>
<evidence type="ECO:0000313" key="11">
    <source>
        <dbReference type="EMBL" id="QBM90961.1"/>
    </source>
</evidence>
<dbReference type="FunFam" id="3.20.20.100:FF:000002">
    <property type="entry name" value="2,5-diketo-D-gluconic acid reductase A"/>
    <property type="match status" value="1"/>
</dbReference>
<evidence type="ECO:0000259" key="10">
    <source>
        <dbReference type="Pfam" id="PF00248"/>
    </source>
</evidence>
<feature type="binding site" evidence="8">
    <location>
        <position position="123"/>
    </location>
    <ligand>
        <name>substrate</name>
    </ligand>
</feature>
<evidence type="ECO:0000256" key="6">
    <source>
        <dbReference type="ARBA" id="ARBA00081322"/>
    </source>
</evidence>
<keyword evidence="1" id="KW-0560">Oxidoreductase</keyword>
<evidence type="ECO:0000256" key="5">
    <source>
        <dbReference type="ARBA" id="ARBA00079693"/>
    </source>
</evidence>
<evidence type="ECO:0000256" key="1">
    <source>
        <dbReference type="ARBA" id="ARBA00023002"/>
    </source>
</evidence>
<dbReference type="Pfam" id="PF00248">
    <property type="entry name" value="Aldo_ket_red"/>
    <property type="match status" value="1"/>
</dbReference>